<protein>
    <submittedName>
        <fullName evidence="1">Uncharacterized protein</fullName>
    </submittedName>
</protein>
<reference evidence="1" key="1">
    <citation type="journal article" date="2023" name="Mol. Biol. Evol.">
        <title>Third-Generation Sequencing Reveals the Adaptive Role of the Epigenome in Three Deep-Sea Polychaetes.</title>
        <authorList>
            <person name="Perez M."/>
            <person name="Aroh O."/>
            <person name="Sun Y."/>
            <person name="Lan Y."/>
            <person name="Juniper S.K."/>
            <person name="Young C.R."/>
            <person name="Angers B."/>
            <person name="Qian P.Y."/>
        </authorList>
    </citation>
    <scope>NUCLEOTIDE SEQUENCE</scope>
    <source>
        <strain evidence="1">P08H-3</strain>
    </source>
</reference>
<dbReference type="AlphaFoldDB" id="A0AAD9JIV6"/>
<evidence type="ECO:0000313" key="1">
    <source>
        <dbReference type="EMBL" id="KAK2153512.1"/>
    </source>
</evidence>
<sequence length="263" mass="30020">MTSKPKVVKSVHFAPDVKYVCREDRSRFVKKSNPVVDMMMAHSFINETEQLPAVVEKYVIRSLPIILDAPTSMHDTRTNIIYIDNVGQTYKSQNINSAFIYGMKEPRDTEQLRGEDVASPGKLHYREKMTHPEHRIIAVRSAPGARRCTNNQTLTCLPQIKEGVVCSSTLSHTKMADINRRSVKMTEQSVKPPINNSPSLPSVSAMIDRRAGNLKRWKEPNMDDTMAIRVSYKPSQMMFSIRVNIAEKNQLHNTCYNRSMHEV</sequence>
<organism evidence="1 2">
    <name type="scientific">Paralvinella palmiformis</name>
    <dbReference type="NCBI Taxonomy" id="53620"/>
    <lineage>
        <taxon>Eukaryota</taxon>
        <taxon>Metazoa</taxon>
        <taxon>Spiralia</taxon>
        <taxon>Lophotrochozoa</taxon>
        <taxon>Annelida</taxon>
        <taxon>Polychaeta</taxon>
        <taxon>Sedentaria</taxon>
        <taxon>Canalipalpata</taxon>
        <taxon>Terebellida</taxon>
        <taxon>Terebelliformia</taxon>
        <taxon>Alvinellidae</taxon>
        <taxon>Paralvinella</taxon>
    </lineage>
</organism>
<keyword evidence="2" id="KW-1185">Reference proteome</keyword>
<dbReference type="EMBL" id="JAODUP010000294">
    <property type="protein sequence ID" value="KAK2153512.1"/>
    <property type="molecule type" value="Genomic_DNA"/>
</dbReference>
<proteinExistence type="predicted"/>
<evidence type="ECO:0000313" key="2">
    <source>
        <dbReference type="Proteomes" id="UP001208570"/>
    </source>
</evidence>
<name>A0AAD9JIV6_9ANNE</name>
<dbReference type="Proteomes" id="UP001208570">
    <property type="component" value="Unassembled WGS sequence"/>
</dbReference>
<accession>A0AAD9JIV6</accession>
<gene>
    <name evidence="1" type="ORF">LSH36_294g02000</name>
</gene>
<comment type="caution">
    <text evidence="1">The sequence shown here is derived from an EMBL/GenBank/DDBJ whole genome shotgun (WGS) entry which is preliminary data.</text>
</comment>